<dbReference type="PROSITE" id="PS51196">
    <property type="entry name" value="SECA_MOTOR_DEAD"/>
    <property type="match status" value="1"/>
</dbReference>
<dbReference type="InterPro" id="IPR014018">
    <property type="entry name" value="SecA_motor_DEAD"/>
</dbReference>
<evidence type="ECO:0000256" key="1">
    <source>
        <dbReference type="ARBA" id="ARBA00022475"/>
    </source>
</evidence>
<dbReference type="SMART" id="SM00957">
    <property type="entry name" value="SecA_DEAD"/>
    <property type="match status" value="1"/>
</dbReference>
<reference evidence="6 7" key="1">
    <citation type="submission" date="2020-07" db="EMBL/GenBank/DDBJ databases">
        <title>Genomic Encyclopedia of Type Strains, Phase IV (KMG-V): Genome sequencing to study the core and pangenomes of soil and plant-associated prokaryotes.</title>
        <authorList>
            <person name="Whitman W."/>
        </authorList>
    </citation>
    <scope>NUCLEOTIDE SEQUENCE [LARGE SCALE GENOMIC DNA]</scope>
    <source>
        <strain evidence="6 7">SAS40</strain>
    </source>
</reference>
<dbReference type="InterPro" id="IPR000185">
    <property type="entry name" value="SecA"/>
</dbReference>
<organism evidence="6 7">
    <name type="scientific">Pigmentiphaga litoralis</name>
    <dbReference type="NCBI Taxonomy" id="516702"/>
    <lineage>
        <taxon>Bacteria</taxon>
        <taxon>Pseudomonadati</taxon>
        <taxon>Pseudomonadota</taxon>
        <taxon>Betaproteobacteria</taxon>
        <taxon>Burkholderiales</taxon>
        <taxon>Alcaligenaceae</taxon>
        <taxon>Pigmentiphaga</taxon>
    </lineage>
</organism>
<dbReference type="SUPFAM" id="SSF81767">
    <property type="entry name" value="Pre-protein crosslinking domain of SecA"/>
    <property type="match status" value="1"/>
</dbReference>
<keyword evidence="1" id="KW-1003">Cell membrane</keyword>
<accession>A0A7Y9IZC0</accession>
<dbReference type="Proteomes" id="UP000542125">
    <property type="component" value="Unassembled WGS sequence"/>
</dbReference>
<protein>
    <submittedName>
        <fullName evidence="6">Preprotein translocase subunit SecA</fullName>
    </submittedName>
</protein>
<dbReference type="PANTHER" id="PTHR30612">
    <property type="entry name" value="SECA INNER MEMBRANE COMPONENT OF SEC PROTEIN SECRETION SYSTEM"/>
    <property type="match status" value="1"/>
</dbReference>
<dbReference type="EMBL" id="JACBYR010000003">
    <property type="protein sequence ID" value="NYE85910.1"/>
    <property type="molecule type" value="Genomic_DNA"/>
</dbReference>
<dbReference type="Gene3D" id="3.90.1440.10">
    <property type="entry name" value="SecA, preprotein cross-linking domain"/>
    <property type="match status" value="1"/>
</dbReference>
<dbReference type="Gene3D" id="3.40.50.300">
    <property type="entry name" value="P-loop containing nucleotide triphosphate hydrolases"/>
    <property type="match status" value="1"/>
</dbReference>
<evidence type="ECO:0000259" key="5">
    <source>
        <dbReference type="PROSITE" id="PS51196"/>
    </source>
</evidence>
<dbReference type="GO" id="GO:0005524">
    <property type="term" value="F:ATP binding"/>
    <property type="evidence" value="ECO:0007669"/>
    <property type="project" value="InterPro"/>
</dbReference>
<dbReference type="InterPro" id="IPR036670">
    <property type="entry name" value="SecA_X-link_sf"/>
</dbReference>
<dbReference type="SUPFAM" id="SSF52540">
    <property type="entry name" value="P-loop containing nucleoside triphosphate hydrolases"/>
    <property type="match status" value="1"/>
</dbReference>
<feature type="region of interest" description="Disordered" evidence="4">
    <location>
        <begin position="653"/>
        <end position="674"/>
    </location>
</feature>
<dbReference type="RefSeq" id="WP_179590429.1">
    <property type="nucleotide sequence ID" value="NZ_JACBYR010000003.1"/>
</dbReference>
<dbReference type="AlphaFoldDB" id="A0A7Y9IZC0"/>
<sequence length="674" mass="73869">MIFPNPDAGARSQGPVEVKTPWGSRNALRGWWRVLSLPRRRKLNRDLAFVQASQARLAALPDAQIDALLIETRRAVRTAVARSGQRGAVGFRPQALALLAEVAWRQLTLRPEANQLLAALAMADGQVVELGACGGKTLAIALAAVLGAWSGRVCHVLTASELLAARDVADMTPLFARCGLGVSALTSMTPADAVGAAYQADVLYTTSRRVLLDSVRERKQAGAPGPARRGGAVAMDHEGLQMALVDDADRVLIDEASTPFMVSEPGDNPVLLNAVSLARVLSDRFESGTHYRFETQRRLRFTRAGHALLEAVAQELPALWRAPRRRDELMMQALLVRDRLVRGQHYLVQKDPQGQGARIAFGETSVTDLLPERTMHVGLMQAIEAREGLPLTHPPRTSDRLSYQAFFGRYHRLAGAASSLRGLEDEMWRIYGLVTQRLRDPIDTRAAVQHRVVSDPSMRVDMAVDAVVAWVSSDHAVLIGLQKVESFRPIIEALQRRGIQPRVLGAAPPVAADWVISPCEVLIAPEPLLSGADVRLNRPRTPLALMLPEQLESARAERAFWARGARLGSTRVGLRLIDLGHRDVPGWLRRAHTLMGRQAQVAPLAKSSLGMRLLLRRAVFQARRRAAKGARTQRHQLFLHEQQLRMQLAFAAARPAAPTPASPPTGDPHATFKP</sequence>
<dbReference type="GO" id="GO:0017038">
    <property type="term" value="P:protein import"/>
    <property type="evidence" value="ECO:0007669"/>
    <property type="project" value="InterPro"/>
</dbReference>
<dbReference type="GO" id="GO:0016020">
    <property type="term" value="C:membrane"/>
    <property type="evidence" value="ECO:0007669"/>
    <property type="project" value="InterPro"/>
</dbReference>
<dbReference type="Pfam" id="PF07517">
    <property type="entry name" value="SecA_DEAD"/>
    <property type="match status" value="1"/>
</dbReference>
<evidence type="ECO:0000256" key="3">
    <source>
        <dbReference type="ARBA" id="ARBA00023010"/>
    </source>
</evidence>
<proteinExistence type="predicted"/>
<dbReference type="GO" id="GO:0006605">
    <property type="term" value="P:protein targeting"/>
    <property type="evidence" value="ECO:0007669"/>
    <property type="project" value="InterPro"/>
</dbReference>
<dbReference type="PRINTS" id="PR00906">
    <property type="entry name" value="SECA"/>
</dbReference>
<feature type="domain" description="SecA family profile" evidence="5">
    <location>
        <begin position="25"/>
        <end position="604"/>
    </location>
</feature>
<comment type="caution">
    <text evidence="6">The sequence shown here is derived from an EMBL/GenBank/DDBJ whole genome shotgun (WGS) entry which is preliminary data.</text>
</comment>
<dbReference type="GO" id="GO:0006886">
    <property type="term" value="P:intracellular protein transport"/>
    <property type="evidence" value="ECO:0007669"/>
    <property type="project" value="InterPro"/>
</dbReference>
<keyword evidence="2" id="KW-0653">Protein transport</keyword>
<dbReference type="PANTHER" id="PTHR30612:SF0">
    <property type="entry name" value="CHLOROPLAST PROTEIN-TRANSPORTING ATPASE"/>
    <property type="match status" value="1"/>
</dbReference>
<gene>
    <name evidence="6" type="ORF">FHW18_005229</name>
</gene>
<keyword evidence="7" id="KW-1185">Reference proteome</keyword>
<dbReference type="InterPro" id="IPR011115">
    <property type="entry name" value="SecA_DEAD"/>
</dbReference>
<keyword evidence="1" id="KW-0472">Membrane</keyword>
<evidence type="ECO:0000313" key="7">
    <source>
        <dbReference type="Proteomes" id="UP000542125"/>
    </source>
</evidence>
<evidence type="ECO:0000256" key="4">
    <source>
        <dbReference type="SAM" id="MobiDB-lite"/>
    </source>
</evidence>
<evidence type="ECO:0000256" key="2">
    <source>
        <dbReference type="ARBA" id="ARBA00022927"/>
    </source>
</evidence>
<evidence type="ECO:0000313" key="6">
    <source>
        <dbReference type="EMBL" id="NYE85910.1"/>
    </source>
</evidence>
<name>A0A7Y9IZC0_9BURK</name>
<dbReference type="InterPro" id="IPR027417">
    <property type="entry name" value="P-loop_NTPase"/>
</dbReference>
<keyword evidence="2" id="KW-0813">Transport</keyword>
<keyword evidence="3" id="KW-0811">Translocation</keyword>
<feature type="compositionally biased region" description="Pro residues" evidence="4">
    <location>
        <begin position="657"/>
        <end position="666"/>
    </location>
</feature>